<comment type="caution">
    <text evidence="2">The sequence shown here is derived from an EMBL/GenBank/DDBJ whole genome shotgun (WGS) entry which is preliminary data.</text>
</comment>
<evidence type="ECO:0000313" key="2">
    <source>
        <dbReference type="EMBL" id="MPM36731.1"/>
    </source>
</evidence>
<keyword evidence="1" id="KW-0472">Membrane</keyword>
<evidence type="ECO:0000256" key="1">
    <source>
        <dbReference type="SAM" id="Phobius"/>
    </source>
</evidence>
<keyword evidence="1" id="KW-0812">Transmembrane</keyword>
<gene>
    <name evidence="2" type="ORF">SDC9_83333</name>
</gene>
<dbReference type="AlphaFoldDB" id="A0A644Z9T6"/>
<organism evidence="2">
    <name type="scientific">bioreactor metagenome</name>
    <dbReference type="NCBI Taxonomy" id="1076179"/>
    <lineage>
        <taxon>unclassified sequences</taxon>
        <taxon>metagenomes</taxon>
        <taxon>ecological metagenomes</taxon>
    </lineage>
</organism>
<name>A0A644Z9T6_9ZZZZ</name>
<feature type="transmembrane region" description="Helical" evidence="1">
    <location>
        <begin position="20"/>
        <end position="38"/>
    </location>
</feature>
<accession>A0A644Z9T6</accession>
<protein>
    <submittedName>
        <fullName evidence="2">Uncharacterized protein</fullName>
    </submittedName>
</protein>
<sequence>MYIQYHLQEKRYLISVKHLFMNAMTFNLSTFTAIFTVAHTINYRKLKTIVEVGSR</sequence>
<reference evidence="2" key="1">
    <citation type="submission" date="2019-08" db="EMBL/GenBank/DDBJ databases">
        <authorList>
            <person name="Kucharzyk K."/>
            <person name="Murdoch R.W."/>
            <person name="Higgins S."/>
            <person name="Loffler F."/>
        </authorList>
    </citation>
    <scope>NUCLEOTIDE SEQUENCE</scope>
</reference>
<proteinExistence type="predicted"/>
<dbReference type="EMBL" id="VSSQ01007701">
    <property type="protein sequence ID" value="MPM36731.1"/>
    <property type="molecule type" value="Genomic_DNA"/>
</dbReference>
<keyword evidence="1" id="KW-1133">Transmembrane helix</keyword>